<reference evidence="2 3" key="1">
    <citation type="submission" date="2019-05" db="EMBL/GenBank/DDBJ databases">
        <title>Another draft genome of Portunus trituberculatus and its Hox gene families provides insights of decapod evolution.</title>
        <authorList>
            <person name="Jeong J.-H."/>
            <person name="Song I."/>
            <person name="Kim S."/>
            <person name="Choi T."/>
            <person name="Kim D."/>
            <person name="Ryu S."/>
            <person name="Kim W."/>
        </authorList>
    </citation>
    <scope>NUCLEOTIDE SEQUENCE [LARGE SCALE GENOMIC DNA]</scope>
    <source>
        <tissue evidence="2">Muscle</tissue>
    </source>
</reference>
<feature type="transmembrane region" description="Helical" evidence="1">
    <location>
        <begin position="74"/>
        <end position="93"/>
    </location>
</feature>
<keyword evidence="3" id="KW-1185">Reference proteome</keyword>
<keyword evidence="1" id="KW-0472">Membrane</keyword>
<comment type="caution">
    <text evidence="2">The sequence shown here is derived from an EMBL/GenBank/DDBJ whole genome shotgun (WGS) entry which is preliminary data.</text>
</comment>
<protein>
    <submittedName>
        <fullName evidence="2">Uncharacterized protein</fullName>
    </submittedName>
</protein>
<sequence length="95" mass="10531">MTLVLEYIKLVYLLTFSSVLIPRRETIARMVLARFLVSPWICNCWGCPGGRRGGRGGACFLWCDTCPSLHRRPAMSGVSGVMVVVVVVVVVVLKY</sequence>
<organism evidence="2 3">
    <name type="scientific">Portunus trituberculatus</name>
    <name type="common">Swimming crab</name>
    <name type="synonym">Neptunus trituberculatus</name>
    <dbReference type="NCBI Taxonomy" id="210409"/>
    <lineage>
        <taxon>Eukaryota</taxon>
        <taxon>Metazoa</taxon>
        <taxon>Ecdysozoa</taxon>
        <taxon>Arthropoda</taxon>
        <taxon>Crustacea</taxon>
        <taxon>Multicrustacea</taxon>
        <taxon>Malacostraca</taxon>
        <taxon>Eumalacostraca</taxon>
        <taxon>Eucarida</taxon>
        <taxon>Decapoda</taxon>
        <taxon>Pleocyemata</taxon>
        <taxon>Brachyura</taxon>
        <taxon>Eubrachyura</taxon>
        <taxon>Portunoidea</taxon>
        <taxon>Portunidae</taxon>
        <taxon>Portuninae</taxon>
        <taxon>Portunus</taxon>
    </lineage>
</organism>
<keyword evidence="1" id="KW-0812">Transmembrane</keyword>
<name>A0A5B7FUM7_PORTR</name>
<dbReference type="EMBL" id="VSRR010009389">
    <property type="protein sequence ID" value="MPC50262.1"/>
    <property type="molecule type" value="Genomic_DNA"/>
</dbReference>
<dbReference type="Proteomes" id="UP000324222">
    <property type="component" value="Unassembled WGS sequence"/>
</dbReference>
<keyword evidence="1" id="KW-1133">Transmembrane helix</keyword>
<evidence type="ECO:0000256" key="1">
    <source>
        <dbReference type="SAM" id="Phobius"/>
    </source>
</evidence>
<accession>A0A5B7FUM7</accession>
<dbReference type="AlphaFoldDB" id="A0A5B7FUM7"/>
<proteinExistence type="predicted"/>
<evidence type="ECO:0000313" key="2">
    <source>
        <dbReference type="EMBL" id="MPC50262.1"/>
    </source>
</evidence>
<gene>
    <name evidence="2" type="ORF">E2C01_044086</name>
</gene>
<evidence type="ECO:0000313" key="3">
    <source>
        <dbReference type="Proteomes" id="UP000324222"/>
    </source>
</evidence>